<feature type="transmembrane region" description="Helical" evidence="17">
    <location>
        <begin position="172"/>
        <end position="193"/>
    </location>
</feature>
<dbReference type="InterPro" id="IPR018365">
    <property type="entry name" value="Cell_cycle_FtsW-rel_CS"/>
</dbReference>
<keyword evidence="19" id="KW-1185">Reference proteome</keyword>
<organism evidence="18 19">
    <name type="scientific">Vagococcus acidifermentans</name>
    <dbReference type="NCBI Taxonomy" id="564710"/>
    <lineage>
        <taxon>Bacteria</taxon>
        <taxon>Bacillati</taxon>
        <taxon>Bacillota</taxon>
        <taxon>Bacilli</taxon>
        <taxon>Lactobacillales</taxon>
        <taxon>Enterococcaceae</taxon>
        <taxon>Vagococcus</taxon>
    </lineage>
</organism>
<name>A0A430B072_9ENTE</name>
<evidence type="ECO:0000256" key="15">
    <source>
        <dbReference type="ARBA" id="ARBA00049902"/>
    </source>
</evidence>
<keyword evidence="18" id="KW-0131">Cell cycle</keyword>
<dbReference type="GO" id="GO:0015648">
    <property type="term" value="F:lipid-linked peptidoglycan transporter activity"/>
    <property type="evidence" value="ECO:0007669"/>
    <property type="project" value="TreeGrafter"/>
</dbReference>
<dbReference type="GO" id="GO:0009252">
    <property type="term" value="P:peptidoglycan biosynthetic process"/>
    <property type="evidence" value="ECO:0007669"/>
    <property type="project" value="UniProtKB-KW"/>
</dbReference>
<feature type="transmembrane region" description="Helical" evidence="17">
    <location>
        <begin position="324"/>
        <end position="350"/>
    </location>
</feature>
<feature type="transmembrane region" description="Helical" evidence="17">
    <location>
        <begin position="148"/>
        <end position="166"/>
    </location>
</feature>
<dbReference type="GO" id="GO:0005886">
    <property type="term" value="C:plasma membrane"/>
    <property type="evidence" value="ECO:0007669"/>
    <property type="project" value="TreeGrafter"/>
</dbReference>
<evidence type="ECO:0000313" key="19">
    <source>
        <dbReference type="Proteomes" id="UP000286773"/>
    </source>
</evidence>
<keyword evidence="4 17" id="KW-0812">Transmembrane</keyword>
<dbReference type="RefSeq" id="WP_126811987.1">
    <property type="nucleotide sequence ID" value="NZ_NGKC01000002.1"/>
</dbReference>
<feature type="transmembrane region" description="Helical" evidence="17">
    <location>
        <begin position="79"/>
        <end position="97"/>
    </location>
</feature>
<keyword evidence="18" id="KW-0132">Cell division</keyword>
<feature type="transmembrane region" description="Helical" evidence="17">
    <location>
        <begin position="46"/>
        <end position="67"/>
    </location>
</feature>
<comment type="similarity">
    <text evidence="11">Belongs to the SEDS family. FtsW subfamily.</text>
</comment>
<dbReference type="InterPro" id="IPR001182">
    <property type="entry name" value="FtsW/RodA"/>
</dbReference>
<comment type="caution">
    <text evidence="18">The sequence shown here is derived from an EMBL/GenBank/DDBJ whole genome shotgun (WGS) entry which is preliminary data.</text>
</comment>
<evidence type="ECO:0000256" key="10">
    <source>
        <dbReference type="ARBA" id="ARBA00033270"/>
    </source>
</evidence>
<dbReference type="EMBL" id="NGKC01000002">
    <property type="protein sequence ID" value="RSU13740.1"/>
    <property type="molecule type" value="Genomic_DNA"/>
</dbReference>
<protein>
    <recommendedName>
        <fullName evidence="12">Probable peptidoglycan glycosyltransferase FtsW</fullName>
        <ecNumber evidence="14">2.4.99.28</ecNumber>
    </recommendedName>
    <alternativeName>
        <fullName evidence="13">Cell division protein FtsW</fullName>
    </alternativeName>
    <alternativeName>
        <fullName evidence="10">Cell wall polymerase</fullName>
    </alternativeName>
    <alternativeName>
        <fullName evidence="9">Peptidoglycan polymerase</fullName>
    </alternativeName>
</protein>
<comment type="function">
    <text evidence="16">Peptidoglycan polymerase that is essential for cell division.</text>
</comment>
<evidence type="ECO:0000256" key="9">
    <source>
        <dbReference type="ARBA" id="ARBA00032370"/>
    </source>
</evidence>
<gene>
    <name evidence="18" type="ORF">CBF27_02235</name>
</gene>
<feature type="transmembrane region" description="Helical" evidence="17">
    <location>
        <begin position="291"/>
        <end position="312"/>
    </location>
</feature>
<dbReference type="EC" id="2.4.99.28" evidence="14"/>
<evidence type="ECO:0000256" key="6">
    <source>
        <dbReference type="ARBA" id="ARBA00022984"/>
    </source>
</evidence>
<keyword evidence="8 17" id="KW-0472">Membrane</keyword>
<feature type="transmembrane region" description="Helical" evidence="17">
    <location>
        <begin position="200"/>
        <end position="219"/>
    </location>
</feature>
<evidence type="ECO:0000256" key="13">
    <source>
        <dbReference type="ARBA" id="ARBA00041418"/>
    </source>
</evidence>
<comment type="catalytic activity">
    <reaction evidence="15">
        <text>[GlcNAc-(1-&gt;4)-Mur2Ac(oyl-L-Ala-gamma-D-Glu-L-Lys-D-Ala-D-Ala)](n)-di-trans,octa-cis-undecaprenyl diphosphate + beta-D-GlcNAc-(1-&gt;4)-Mur2Ac(oyl-L-Ala-gamma-D-Glu-L-Lys-D-Ala-D-Ala)-di-trans,octa-cis-undecaprenyl diphosphate = [GlcNAc-(1-&gt;4)-Mur2Ac(oyl-L-Ala-gamma-D-Glu-L-Lys-D-Ala-D-Ala)](n+1)-di-trans,octa-cis-undecaprenyl diphosphate + di-trans,octa-cis-undecaprenyl diphosphate + H(+)</text>
        <dbReference type="Rhea" id="RHEA:23708"/>
        <dbReference type="Rhea" id="RHEA-COMP:9602"/>
        <dbReference type="Rhea" id="RHEA-COMP:9603"/>
        <dbReference type="ChEBI" id="CHEBI:15378"/>
        <dbReference type="ChEBI" id="CHEBI:58405"/>
        <dbReference type="ChEBI" id="CHEBI:60033"/>
        <dbReference type="ChEBI" id="CHEBI:78435"/>
        <dbReference type="EC" id="2.4.99.28"/>
    </reaction>
</comment>
<keyword evidence="5" id="KW-0133">Cell shape</keyword>
<dbReference type="GO" id="GO:0032153">
    <property type="term" value="C:cell division site"/>
    <property type="evidence" value="ECO:0007669"/>
    <property type="project" value="TreeGrafter"/>
</dbReference>
<dbReference type="GO" id="GO:0008955">
    <property type="term" value="F:peptidoglycan glycosyltransferase activity"/>
    <property type="evidence" value="ECO:0007669"/>
    <property type="project" value="UniProtKB-EC"/>
</dbReference>
<evidence type="ECO:0000256" key="12">
    <source>
        <dbReference type="ARBA" id="ARBA00041185"/>
    </source>
</evidence>
<evidence type="ECO:0000256" key="17">
    <source>
        <dbReference type="SAM" id="Phobius"/>
    </source>
</evidence>
<dbReference type="PANTHER" id="PTHR30474:SF2">
    <property type="entry name" value="PEPTIDOGLYCAN GLYCOSYLTRANSFERASE FTSW-RELATED"/>
    <property type="match status" value="1"/>
</dbReference>
<dbReference type="Proteomes" id="UP000286773">
    <property type="component" value="Unassembled WGS sequence"/>
</dbReference>
<evidence type="ECO:0000256" key="2">
    <source>
        <dbReference type="ARBA" id="ARBA00022676"/>
    </source>
</evidence>
<evidence type="ECO:0000256" key="7">
    <source>
        <dbReference type="ARBA" id="ARBA00022989"/>
    </source>
</evidence>
<feature type="transmembrane region" description="Helical" evidence="17">
    <location>
        <begin position="362"/>
        <end position="380"/>
    </location>
</feature>
<feature type="transmembrane region" description="Helical" evidence="17">
    <location>
        <begin position="117"/>
        <end position="136"/>
    </location>
</feature>
<keyword evidence="2" id="KW-0328">Glycosyltransferase</keyword>
<keyword evidence="3" id="KW-0808">Transferase</keyword>
<dbReference type="GO" id="GO:0008360">
    <property type="term" value="P:regulation of cell shape"/>
    <property type="evidence" value="ECO:0007669"/>
    <property type="project" value="UniProtKB-KW"/>
</dbReference>
<comment type="subcellular location">
    <subcellularLocation>
        <location evidence="1">Membrane</location>
        <topology evidence="1">Multi-pass membrane protein</topology>
    </subcellularLocation>
</comment>
<evidence type="ECO:0000256" key="8">
    <source>
        <dbReference type="ARBA" id="ARBA00023136"/>
    </source>
</evidence>
<proteinExistence type="inferred from homology"/>
<evidence type="ECO:0000256" key="14">
    <source>
        <dbReference type="ARBA" id="ARBA00044770"/>
    </source>
</evidence>
<dbReference type="AlphaFoldDB" id="A0A430B072"/>
<evidence type="ECO:0000256" key="1">
    <source>
        <dbReference type="ARBA" id="ARBA00004141"/>
    </source>
</evidence>
<dbReference type="GO" id="GO:0051301">
    <property type="term" value="P:cell division"/>
    <property type="evidence" value="ECO:0007669"/>
    <property type="project" value="UniProtKB-KW"/>
</dbReference>
<evidence type="ECO:0000256" key="11">
    <source>
        <dbReference type="ARBA" id="ARBA00038053"/>
    </source>
</evidence>
<evidence type="ECO:0000256" key="4">
    <source>
        <dbReference type="ARBA" id="ARBA00022692"/>
    </source>
</evidence>
<dbReference type="OrthoDB" id="9812661at2"/>
<dbReference type="Pfam" id="PF01098">
    <property type="entry name" value="FTSW_RODA_SPOVE"/>
    <property type="match status" value="1"/>
</dbReference>
<keyword evidence="7 17" id="KW-1133">Transmembrane helix</keyword>
<evidence type="ECO:0000256" key="5">
    <source>
        <dbReference type="ARBA" id="ARBA00022960"/>
    </source>
</evidence>
<feature type="transmembrane region" description="Helical" evidence="17">
    <location>
        <begin position="12"/>
        <end position="34"/>
    </location>
</feature>
<reference evidence="18 19" key="1">
    <citation type="submission" date="2017-05" db="EMBL/GenBank/DDBJ databases">
        <title>Vagococcus spp. assemblies.</title>
        <authorList>
            <person name="Gulvik C.A."/>
        </authorList>
    </citation>
    <scope>NUCLEOTIDE SEQUENCE [LARGE SCALE GENOMIC DNA]</scope>
    <source>
        <strain evidence="18 19">LMG 24798</strain>
    </source>
</reference>
<keyword evidence="6" id="KW-0573">Peptidoglycan synthesis</keyword>
<accession>A0A430B072</accession>
<dbReference type="PROSITE" id="PS00428">
    <property type="entry name" value="FTSW_RODA_SPOVE"/>
    <property type="match status" value="1"/>
</dbReference>
<evidence type="ECO:0000313" key="18">
    <source>
        <dbReference type="EMBL" id="RSU13740.1"/>
    </source>
</evidence>
<dbReference type="PANTHER" id="PTHR30474">
    <property type="entry name" value="CELL CYCLE PROTEIN"/>
    <property type="match status" value="1"/>
</dbReference>
<evidence type="ECO:0000256" key="16">
    <source>
        <dbReference type="ARBA" id="ARBA00049966"/>
    </source>
</evidence>
<sequence length="409" mass="45454">MPKKVKKRFYLDYGLLIPYLILSIVGIIMVYSASSYKLMQDGANPASAAIRQAAYLVVGLVAVMFIYKMKVSVFQNRRFIMFAIAVISFMLLLTRFTSLGSRAGGAMGWLSLGPVRIQPAEFLKIMVVWYLAYILARRQDMINQHFKEATLKPIVLVSGLIFLVLIQPDFGGAAILVLITLIMLLASGVNYMYTLVVGGGGVVLSFIMVQLIVLTRGIFFPGRLKYIYRRFETFVNPFSDPLNNGLQMINSYYAINNGGWFGRGIGNSIQKKGFLPEAQTDFMFSIVIEELGLLIALVLLGLLLFLILRIFLIGIRSKNAFNSLMCIGIGSMILIQTFVNVGGIAGIIPLTGVTFPFLSQGGSSLIVLSIAVGFALNISADEKRRQHYRQIEMLKTTFQENKQLLNSRD</sequence>
<evidence type="ECO:0000256" key="3">
    <source>
        <dbReference type="ARBA" id="ARBA00022679"/>
    </source>
</evidence>